<keyword evidence="5" id="KW-1185">Reference proteome</keyword>
<dbReference type="SUPFAM" id="SSF52161">
    <property type="entry name" value="Ribosomal protein L13"/>
    <property type="match status" value="1"/>
</dbReference>
<gene>
    <name evidence="6" type="primary">LOC113210975</name>
</gene>
<evidence type="ECO:0000256" key="2">
    <source>
        <dbReference type="ARBA" id="ARBA00022980"/>
    </source>
</evidence>
<dbReference type="InterPro" id="IPR036899">
    <property type="entry name" value="Ribosomal_uL13_sf"/>
</dbReference>
<evidence type="ECO:0000313" key="6">
    <source>
        <dbReference type="RefSeq" id="XP_026284976.1"/>
    </source>
</evidence>
<dbReference type="OrthoDB" id="274622at2759"/>
<dbReference type="PANTHER" id="PTHR11545">
    <property type="entry name" value="RIBOSOMAL PROTEIN L13"/>
    <property type="match status" value="1"/>
</dbReference>
<dbReference type="GO" id="GO:0003729">
    <property type="term" value="F:mRNA binding"/>
    <property type="evidence" value="ECO:0007669"/>
    <property type="project" value="TreeGrafter"/>
</dbReference>
<dbReference type="HAMAP" id="MF_01366">
    <property type="entry name" value="Ribosomal_uL13"/>
    <property type="match status" value="1"/>
</dbReference>
<dbReference type="GO" id="GO:0017148">
    <property type="term" value="P:negative regulation of translation"/>
    <property type="evidence" value="ECO:0007669"/>
    <property type="project" value="TreeGrafter"/>
</dbReference>
<proteinExistence type="inferred from homology"/>
<dbReference type="Pfam" id="PF00572">
    <property type="entry name" value="Ribosomal_L13"/>
    <property type="match status" value="1"/>
</dbReference>
<dbReference type="GO" id="GO:0005762">
    <property type="term" value="C:mitochondrial large ribosomal subunit"/>
    <property type="evidence" value="ECO:0007669"/>
    <property type="project" value="TreeGrafter"/>
</dbReference>
<evidence type="ECO:0000256" key="3">
    <source>
        <dbReference type="ARBA" id="ARBA00023274"/>
    </source>
</evidence>
<sequence>MSSFRRAQQWATFARSWHLYDMKWQNPYESAYVIKKYLSGLWKPIYHPLNNCGDHVVVINSKEVALPGDDWYRRAYFHHRRYAGSKSWTLAWELHEADNTLIVKKAVYFALEKGLFRGNQMTRLHIFPDANIPPEIAGNITNQIRPLRPVPSKLEEVPDEVASQCPQLFDLPADFVEGSDLWGKPDPERKAQPIRTPYKPKGQEPW</sequence>
<name>A0A6J1T2T5_FRAOC</name>
<evidence type="ECO:0000313" key="5">
    <source>
        <dbReference type="Proteomes" id="UP000504606"/>
    </source>
</evidence>
<dbReference type="CTD" id="28998"/>
<dbReference type="Proteomes" id="UP000504606">
    <property type="component" value="Unplaced"/>
</dbReference>
<keyword evidence="2 6" id="KW-0689">Ribosomal protein</keyword>
<comment type="similarity">
    <text evidence="1">Belongs to the universal ribosomal protein uL13 family.</text>
</comment>
<dbReference type="GeneID" id="113210975"/>
<dbReference type="CDD" id="cd00392">
    <property type="entry name" value="Ribosomal_L13"/>
    <property type="match status" value="1"/>
</dbReference>
<dbReference type="GO" id="GO:0003735">
    <property type="term" value="F:structural constituent of ribosome"/>
    <property type="evidence" value="ECO:0007669"/>
    <property type="project" value="InterPro"/>
</dbReference>
<dbReference type="GO" id="GO:0006412">
    <property type="term" value="P:translation"/>
    <property type="evidence" value="ECO:0007669"/>
    <property type="project" value="InterPro"/>
</dbReference>
<evidence type="ECO:0000256" key="4">
    <source>
        <dbReference type="SAM" id="MobiDB-lite"/>
    </source>
</evidence>
<feature type="region of interest" description="Disordered" evidence="4">
    <location>
        <begin position="176"/>
        <end position="206"/>
    </location>
</feature>
<dbReference type="AlphaFoldDB" id="A0A6J1T2T5"/>
<protein>
    <submittedName>
        <fullName evidence="6">39S ribosomal protein L13, mitochondrial</fullName>
    </submittedName>
</protein>
<evidence type="ECO:0000256" key="1">
    <source>
        <dbReference type="ARBA" id="ARBA00006227"/>
    </source>
</evidence>
<dbReference type="PANTHER" id="PTHR11545:SF2">
    <property type="entry name" value="LARGE RIBOSOMAL SUBUNIT PROTEIN UL13M"/>
    <property type="match status" value="1"/>
</dbReference>
<organism evidence="5 6">
    <name type="scientific">Frankliniella occidentalis</name>
    <name type="common">Western flower thrips</name>
    <name type="synonym">Euthrips occidentalis</name>
    <dbReference type="NCBI Taxonomy" id="133901"/>
    <lineage>
        <taxon>Eukaryota</taxon>
        <taxon>Metazoa</taxon>
        <taxon>Ecdysozoa</taxon>
        <taxon>Arthropoda</taxon>
        <taxon>Hexapoda</taxon>
        <taxon>Insecta</taxon>
        <taxon>Pterygota</taxon>
        <taxon>Neoptera</taxon>
        <taxon>Paraneoptera</taxon>
        <taxon>Thysanoptera</taxon>
        <taxon>Terebrantia</taxon>
        <taxon>Thripoidea</taxon>
        <taxon>Thripidae</taxon>
        <taxon>Frankliniella</taxon>
    </lineage>
</organism>
<dbReference type="RefSeq" id="XP_026284976.1">
    <property type="nucleotide sequence ID" value="XM_026429191.2"/>
</dbReference>
<reference evidence="6" key="1">
    <citation type="submission" date="2025-08" db="UniProtKB">
        <authorList>
            <consortium name="RefSeq"/>
        </authorList>
    </citation>
    <scope>IDENTIFICATION</scope>
    <source>
        <tissue evidence="6">Whole organism</tissue>
    </source>
</reference>
<keyword evidence="3" id="KW-0687">Ribonucleoprotein</keyword>
<dbReference type="InterPro" id="IPR005822">
    <property type="entry name" value="Ribosomal_uL13"/>
</dbReference>
<dbReference type="KEGG" id="foc:113210975"/>
<dbReference type="Gene3D" id="3.90.1180.10">
    <property type="entry name" value="Ribosomal protein L13"/>
    <property type="match status" value="1"/>
</dbReference>
<accession>A0A6J1T2T5</accession>